<reference evidence="2" key="2">
    <citation type="submission" date="2021-05" db="EMBL/GenBank/DDBJ databases">
        <authorList>
            <person name="Moolhuijzen P.M."/>
            <person name="Moffat C.S."/>
        </authorList>
    </citation>
    <scope>NUCLEOTIDE SEQUENCE</scope>
    <source>
        <strain evidence="2">86-124</strain>
    </source>
</reference>
<gene>
    <name evidence="2" type="ORF">Ptr86124_003692</name>
    <name evidence="1" type="ORF">PtrM4_098760</name>
</gene>
<dbReference type="Proteomes" id="UP000245464">
    <property type="component" value="Chromosome 4"/>
</dbReference>
<evidence type="ECO:0000313" key="2">
    <source>
        <dbReference type="EMBL" id="KAI1516755.1"/>
    </source>
</evidence>
<evidence type="ECO:0000313" key="1">
    <source>
        <dbReference type="EMBL" id="KAF7572376.1"/>
    </source>
</evidence>
<dbReference type="AlphaFoldDB" id="A0A2W1FX97"/>
<reference evidence="1 3" key="1">
    <citation type="journal article" date="2018" name="BMC Genomics">
        <title>Comparative genomics of the wheat fungal pathogen Pyrenophora tritici-repentis reveals chromosomal variations and genome plasticity.</title>
        <authorList>
            <person name="Moolhuijzen P."/>
            <person name="See P.T."/>
            <person name="Hane J.K."/>
            <person name="Shi G."/>
            <person name="Liu Z."/>
            <person name="Oliver R.P."/>
            <person name="Moffat C.S."/>
        </authorList>
    </citation>
    <scope>NUCLEOTIDE SEQUENCE [LARGE SCALE GENOMIC DNA]</scope>
    <source>
        <strain evidence="1">M4</strain>
    </source>
</reference>
<keyword evidence="4" id="KW-1185">Reference proteome</keyword>
<protein>
    <submittedName>
        <fullName evidence="2">Helo-N domain containing protein</fullName>
    </submittedName>
</protein>
<dbReference type="OrthoDB" id="3796957at2759"/>
<accession>A0A2W1FX97</accession>
<name>A0A2W1FX97_9PLEO</name>
<organism evidence="2 4">
    <name type="scientific">Pyrenophora tritici-repentis</name>
    <dbReference type="NCBI Taxonomy" id="45151"/>
    <lineage>
        <taxon>Eukaryota</taxon>
        <taxon>Fungi</taxon>
        <taxon>Dikarya</taxon>
        <taxon>Ascomycota</taxon>
        <taxon>Pezizomycotina</taxon>
        <taxon>Dothideomycetes</taxon>
        <taxon>Pleosporomycetidae</taxon>
        <taxon>Pleosporales</taxon>
        <taxon>Pleosporineae</taxon>
        <taxon>Pleosporaceae</taxon>
        <taxon>Pyrenophora</taxon>
    </lineage>
</organism>
<sequence>MDPISTAASVVTLLGAAAGTIKVIHDTINSIIDAPKDIQRQSERLRCLSITLAGVVQTCKQLPDDCQLNLELCGIDGFIQDAILLEVQLKARGTRMIGSSLGKVHESCKWLLFDRQLKRFFESLDQWNTILLQTLGVIQMLVILFSVRSPDQMLTEAQGAVESNIDPHVVVNEPPAPYPVHSTDYPTDLDDTSFRRRTSNDGLRENIAALDAKFTHEG</sequence>
<proteinExistence type="predicted"/>
<dbReference type="EMBL" id="NRDI02000004">
    <property type="protein sequence ID" value="KAI1516755.1"/>
    <property type="molecule type" value="Genomic_DNA"/>
</dbReference>
<reference evidence="2" key="3">
    <citation type="journal article" date="2022" name="bioRxiv">
        <title>A global pangenome for the wheat fungal pathogen Pyrenophora tritici-repentis and prediction of effector protein structural homology.</title>
        <authorList>
            <person name="Moolhuijzen P."/>
            <person name="See P.T."/>
            <person name="Shi G."/>
            <person name="Powell H.R."/>
            <person name="Cockram J."/>
            <person name="Jorgensen L.N."/>
            <person name="Benslimane H."/>
            <person name="Strelkov S.E."/>
            <person name="Turner J."/>
            <person name="Liu Z."/>
            <person name="Moffat C.S."/>
        </authorList>
    </citation>
    <scope>NUCLEOTIDE SEQUENCE</scope>
    <source>
        <strain evidence="2">86-124</strain>
    </source>
</reference>
<dbReference type="EMBL" id="NQIK02000004">
    <property type="protein sequence ID" value="KAF7572376.1"/>
    <property type="molecule type" value="Genomic_DNA"/>
</dbReference>
<dbReference type="Proteomes" id="UP000249757">
    <property type="component" value="Unassembled WGS sequence"/>
</dbReference>
<evidence type="ECO:0000313" key="4">
    <source>
        <dbReference type="Proteomes" id="UP000249757"/>
    </source>
</evidence>
<comment type="caution">
    <text evidence="2">The sequence shown here is derived from an EMBL/GenBank/DDBJ whole genome shotgun (WGS) entry which is preliminary data.</text>
</comment>
<evidence type="ECO:0000313" key="3">
    <source>
        <dbReference type="Proteomes" id="UP000245464"/>
    </source>
</evidence>
<reference evidence="4" key="4">
    <citation type="journal article" date="2022" name="Microb. Genom.">
        <title>A global pangenome for the wheat fungal pathogen Pyrenophora tritici-repentis and prediction of effector protein structural homology.</title>
        <authorList>
            <person name="Moolhuijzen P.M."/>
            <person name="See P.T."/>
            <person name="Shi G."/>
            <person name="Powell H.R."/>
            <person name="Cockram J."/>
            <person name="Jorgensen L.N."/>
            <person name="Benslimane H."/>
            <person name="Strelkov S.E."/>
            <person name="Turner J."/>
            <person name="Liu Z."/>
            <person name="Moffat C.S."/>
        </authorList>
    </citation>
    <scope>NUCLEOTIDE SEQUENCE [LARGE SCALE GENOMIC DNA]</scope>
</reference>